<dbReference type="GO" id="GO:0016740">
    <property type="term" value="F:transferase activity"/>
    <property type="evidence" value="ECO:0007669"/>
    <property type="project" value="UniProtKB-KW"/>
</dbReference>
<keyword evidence="1" id="KW-0808">Transferase</keyword>
<dbReference type="AlphaFoldDB" id="A0A4R1G813"/>
<name>A0A4R1G813_9PAST</name>
<protein>
    <submittedName>
        <fullName evidence="1">Nucleotidyltransferase AbiEii toxin of type IV toxin-antitoxin system</fullName>
    </submittedName>
</protein>
<proteinExistence type="predicted"/>
<comment type="caution">
    <text evidence="1">The sequence shown here is derived from an EMBL/GenBank/DDBJ whole genome shotgun (WGS) entry which is preliminary data.</text>
</comment>
<dbReference type="RefSeq" id="WP_132688612.1">
    <property type="nucleotide sequence ID" value="NZ_SMFT01000001.1"/>
</dbReference>
<keyword evidence="2" id="KW-1185">Reference proteome</keyword>
<dbReference type="InterPro" id="IPR014942">
    <property type="entry name" value="AbiEii"/>
</dbReference>
<gene>
    <name evidence="1" type="ORF">EV694_0453</name>
</gene>
<dbReference type="Gene3D" id="1.20.58.1790">
    <property type="entry name" value="JHP933, helical tail domain"/>
    <property type="match status" value="1"/>
</dbReference>
<evidence type="ECO:0000313" key="1">
    <source>
        <dbReference type="EMBL" id="TCK01819.1"/>
    </source>
</evidence>
<dbReference type="OrthoDB" id="158131at2"/>
<dbReference type="Pfam" id="PF08843">
    <property type="entry name" value="AbiEii"/>
    <property type="match status" value="1"/>
</dbReference>
<organism evidence="1 2">
    <name type="scientific">Volucribacter psittacicida</name>
    <dbReference type="NCBI Taxonomy" id="203482"/>
    <lineage>
        <taxon>Bacteria</taxon>
        <taxon>Pseudomonadati</taxon>
        <taxon>Pseudomonadota</taxon>
        <taxon>Gammaproteobacteria</taxon>
        <taxon>Pasteurellales</taxon>
        <taxon>Pasteurellaceae</taxon>
        <taxon>Volucribacter</taxon>
    </lineage>
</organism>
<sequence>MVSILKNLADTLLVLKGGTALYLAYGLNRFSEDLDFDSDKKLNLVNRIKEALPYGFEIQNINIKKDTDTVSRYIINYHVKETGANDSLKIEVSYRTPAPKEQICFVNGIKVASIERILDNKLSAAFDGNNPRIKARDLFDLHFIAKNFPDNISPDLASRLFEYADIPDKLVWLYTVDAQIDPLLNNMDLETIALELNEIATRLNQVNQQEKHVVEYVQPAKTMRFRP</sequence>
<dbReference type="Proteomes" id="UP000294702">
    <property type="component" value="Unassembled WGS sequence"/>
</dbReference>
<dbReference type="Gene3D" id="3.10.450.620">
    <property type="entry name" value="JHP933, nucleotidyltransferase-like core domain"/>
    <property type="match status" value="1"/>
</dbReference>
<dbReference type="EMBL" id="SMFT01000001">
    <property type="protein sequence ID" value="TCK01819.1"/>
    <property type="molecule type" value="Genomic_DNA"/>
</dbReference>
<accession>A0A4R1G813</accession>
<evidence type="ECO:0000313" key="2">
    <source>
        <dbReference type="Proteomes" id="UP000294702"/>
    </source>
</evidence>
<reference evidence="1 2" key="1">
    <citation type="submission" date="2019-03" db="EMBL/GenBank/DDBJ databases">
        <title>Genomic Encyclopedia of Type Strains, Phase IV (KMG-IV): sequencing the most valuable type-strain genomes for metagenomic binning, comparative biology and taxonomic classification.</title>
        <authorList>
            <person name="Goeker M."/>
        </authorList>
    </citation>
    <scope>NUCLEOTIDE SEQUENCE [LARGE SCALE GENOMIC DNA]</scope>
    <source>
        <strain evidence="1 2">DSM 15534</strain>
    </source>
</reference>